<dbReference type="RefSeq" id="WP_341368681.1">
    <property type="nucleotide sequence ID" value="NZ_CP150951.2"/>
</dbReference>
<dbReference type="PROSITE" id="PS51318">
    <property type="entry name" value="TAT"/>
    <property type="match status" value="1"/>
</dbReference>
<evidence type="ECO:0000256" key="5">
    <source>
        <dbReference type="ARBA" id="ARBA00022679"/>
    </source>
</evidence>
<evidence type="ECO:0000256" key="7">
    <source>
        <dbReference type="ARBA" id="ARBA00032572"/>
    </source>
</evidence>
<sequence>MTAKKQAKQQQLNRRHLLMAGGATGLAAPALIGAPANAMPLTQEPKVEKGEIIYLPMFDAKAVTARDVVIWLPPEEMRTGPLPVIYVNDGEAIFDANASPYGTSWEMDLILHMLAHQGVGPVMVVGIAADAERRSREYNLPTVAAYFDDVLGDLLNRSCGGENLTGDYFDFIINELKPYVDANFDTLPDRDNTYMIGASMGGMLPLEAQLSHADVFAGGIGMSAHLVLFGPGLQFSDYPADAGARVEAALREALVAHLPAPNGNRLYFQRGTVDLDALYGGSHTATAEALLRKGYNFGQDFKMVIDKGASHYDTFWKLRLPEALRFMINGA</sequence>
<dbReference type="Pfam" id="PF00756">
    <property type="entry name" value="Esterase"/>
    <property type="match status" value="1"/>
</dbReference>
<name>A0ABZ2V987_9RHOB</name>
<keyword evidence="6" id="KW-0012">Acyltransferase</keyword>
<evidence type="ECO:0000256" key="9">
    <source>
        <dbReference type="SAM" id="SignalP"/>
    </source>
</evidence>
<evidence type="ECO:0000256" key="8">
    <source>
        <dbReference type="ARBA" id="ARBA00048109"/>
    </source>
</evidence>
<evidence type="ECO:0000256" key="4">
    <source>
        <dbReference type="ARBA" id="ARBA00013244"/>
    </source>
</evidence>
<dbReference type="Gene3D" id="3.40.50.1820">
    <property type="entry name" value="alpha/beta hydrolase"/>
    <property type="match status" value="1"/>
</dbReference>
<dbReference type="InterPro" id="IPR029058">
    <property type="entry name" value="AB_hydrolase_fold"/>
</dbReference>
<dbReference type="InterPro" id="IPR050583">
    <property type="entry name" value="Mycobacterial_A85_antigen"/>
</dbReference>
<keyword evidence="5" id="KW-0808">Transferase</keyword>
<dbReference type="GO" id="GO:0016787">
    <property type="term" value="F:hydrolase activity"/>
    <property type="evidence" value="ECO:0007669"/>
    <property type="project" value="UniProtKB-KW"/>
</dbReference>
<dbReference type="EC" id="2.3.1.122" evidence="3"/>
<dbReference type="EMBL" id="CP150951">
    <property type="protein sequence ID" value="WZC50579.1"/>
    <property type="molecule type" value="Genomic_DNA"/>
</dbReference>
<comment type="similarity">
    <text evidence="2">Belongs to the mycobacterial A85 antigen family.</text>
</comment>
<feature type="signal peptide" evidence="9">
    <location>
        <begin position="1"/>
        <end position="38"/>
    </location>
</feature>
<protein>
    <recommendedName>
        <fullName evidence="7">Acyl-CoA:diacylglycerol acyltransferase</fullName>
        <ecNumber evidence="3">2.3.1.122</ecNumber>
        <ecNumber evidence="4">2.3.1.20</ecNumber>
    </recommendedName>
</protein>
<dbReference type="PANTHER" id="PTHR48098:SF6">
    <property type="entry name" value="FERRI-BACILLIBACTIN ESTERASE BESA"/>
    <property type="match status" value="1"/>
</dbReference>
<dbReference type="InterPro" id="IPR006311">
    <property type="entry name" value="TAT_signal"/>
</dbReference>
<evidence type="ECO:0000256" key="2">
    <source>
        <dbReference type="ARBA" id="ARBA00005874"/>
    </source>
</evidence>
<feature type="chain" id="PRO_5045113341" description="Acyl-CoA:diacylglycerol acyltransferase" evidence="9">
    <location>
        <begin position="39"/>
        <end position="331"/>
    </location>
</feature>
<dbReference type="Proteomes" id="UP001440612">
    <property type="component" value="Chromosome"/>
</dbReference>
<evidence type="ECO:0000256" key="1">
    <source>
        <dbReference type="ARBA" id="ARBA00000697"/>
    </source>
</evidence>
<proteinExistence type="inferred from homology"/>
<comment type="catalytic activity">
    <reaction evidence="1">
        <text>2 alpha,alpha'-trehalose 6-mycolate = alpha,alpha'-trehalose 6,6'-bismycolate + alpha,alpha-trehalose</text>
        <dbReference type="Rhea" id="RHEA:23472"/>
        <dbReference type="ChEBI" id="CHEBI:16551"/>
        <dbReference type="ChEBI" id="CHEBI:18195"/>
        <dbReference type="ChEBI" id="CHEBI:18234"/>
        <dbReference type="EC" id="2.3.1.122"/>
    </reaction>
</comment>
<dbReference type="PANTHER" id="PTHR48098">
    <property type="entry name" value="ENTEROCHELIN ESTERASE-RELATED"/>
    <property type="match status" value="1"/>
</dbReference>
<keyword evidence="9" id="KW-0732">Signal</keyword>
<reference evidence="11" key="1">
    <citation type="submission" date="2024-04" db="EMBL/GenBank/DDBJ databases">
        <title>Phylogenomic analyses of a clade within the roseobacter group suggest taxonomic reassignments of species of the genera Aestuariivita, Citreicella, Loktanella, Nautella, Pelagibaca, Ruegeria, Thalassobius, Thiobacimonas and Tropicibacter, and the proposal o.</title>
        <authorList>
            <person name="Jeon C.O."/>
        </authorList>
    </citation>
    <scope>NUCLEOTIDE SEQUENCE [LARGE SCALE GENOMIC DNA]</scope>
    <source>
        <strain evidence="11">BS5-3</strain>
    </source>
</reference>
<dbReference type="SUPFAM" id="SSF53474">
    <property type="entry name" value="alpha/beta-Hydrolases"/>
    <property type="match status" value="1"/>
</dbReference>
<keyword evidence="10" id="KW-0378">Hydrolase</keyword>
<comment type="catalytic activity">
    <reaction evidence="8">
        <text>an acyl-CoA + a 1,2-diacyl-sn-glycerol = a triacyl-sn-glycerol + CoA</text>
        <dbReference type="Rhea" id="RHEA:10868"/>
        <dbReference type="ChEBI" id="CHEBI:17815"/>
        <dbReference type="ChEBI" id="CHEBI:57287"/>
        <dbReference type="ChEBI" id="CHEBI:58342"/>
        <dbReference type="ChEBI" id="CHEBI:64615"/>
        <dbReference type="EC" id="2.3.1.20"/>
    </reaction>
</comment>
<accession>A0ABZ2V987</accession>
<dbReference type="InterPro" id="IPR000801">
    <property type="entry name" value="Esterase-like"/>
</dbReference>
<keyword evidence="11" id="KW-1185">Reference proteome</keyword>
<dbReference type="EC" id="2.3.1.20" evidence="4"/>
<evidence type="ECO:0000256" key="3">
    <source>
        <dbReference type="ARBA" id="ARBA00012820"/>
    </source>
</evidence>
<evidence type="ECO:0000256" key="6">
    <source>
        <dbReference type="ARBA" id="ARBA00023315"/>
    </source>
</evidence>
<gene>
    <name evidence="10" type="ORF">AABB29_08175</name>
</gene>
<evidence type="ECO:0000313" key="11">
    <source>
        <dbReference type="Proteomes" id="UP001440612"/>
    </source>
</evidence>
<organism evidence="10 11">
    <name type="scientific">Yoonia phaeophyticola</name>
    <dbReference type="NCBI Taxonomy" id="3137369"/>
    <lineage>
        <taxon>Bacteria</taxon>
        <taxon>Pseudomonadati</taxon>
        <taxon>Pseudomonadota</taxon>
        <taxon>Alphaproteobacteria</taxon>
        <taxon>Rhodobacterales</taxon>
        <taxon>Paracoccaceae</taxon>
        <taxon>Yoonia</taxon>
    </lineage>
</organism>
<evidence type="ECO:0000313" key="10">
    <source>
        <dbReference type="EMBL" id="WZC50579.1"/>
    </source>
</evidence>